<feature type="compositionally biased region" description="Basic and acidic residues" evidence="1">
    <location>
        <begin position="20"/>
        <end position="41"/>
    </location>
</feature>
<evidence type="ECO:0000256" key="1">
    <source>
        <dbReference type="SAM" id="MobiDB-lite"/>
    </source>
</evidence>
<dbReference type="EnsemblMetazoa" id="tetur12g01580.1">
    <property type="protein sequence ID" value="tetur12g01580.1"/>
    <property type="gene ID" value="tetur12g01580"/>
</dbReference>
<evidence type="ECO:0000313" key="3">
    <source>
        <dbReference type="Proteomes" id="UP000015104"/>
    </source>
</evidence>
<reference evidence="3" key="1">
    <citation type="submission" date="2011-08" db="EMBL/GenBank/DDBJ databases">
        <authorList>
            <person name="Rombauts S."/>
        </authorList>
    </citation>
    <scope>NUCLEOTIDE SEQUENCE</scope>
    <source>
        <strain evidence="3">London</strain>
    </source>
</reference>
<feature type="region of interest" description="Disordered" evidence="1">
    <location>
        <begin position="1"/>
        <end position="66"/>
    </location>
</feature>
<feature type="compositionally biased region" description="Low complexity" evidence="1">
    <location>
        <begin position="54"/>
        <end position="64"/>
    </location>
</feature>
<protein>
    <submittedName>
        <fullName evidence="2">Uncharacterized protein</fullName>
    </submittedName>
</protein>
<keyword evidence="3" id="KW-1185">Reference proteome</keyword>
<sequence>MATEQGAIDSDSSDSNQMNRAEKQTSEIEYQVKKDLRKKIVDPTNGISPPPPQSSDSSSQQSQSCFYSRSFMHSKIRALASTTTKLQETSDIANIKNYSIACQSTKIHDQSELLTNSEMVEMKDTENGISNHGGSTSREIEL</sequence>
<dbReference type="HOGENOM" id="CLU_1818269_0_0_1"/>
<accession>T1KIJ4</accession>
<evidence type="ECO:0000313" key="2">
    <source>
        <dbReference type="EnsemblMetazoa" id="tetur12g01580.1"/>
    </source>
</evidence>
<organism evidence="2 3">
    <name type="scientific">Tetranychus urticae</name>
    <name type="common">Two-spotted spider mite</name>
    <dbReference type="NCBI Taxonomy" id="32264"/>
    <lineage>
        <taxon>Eukaryota</taxon>
        <taxon>Metazoa</taxon>
        <taxon>Ecdysozoa</taxon>
        <taxon>Arthropoda</taxon>
        <taxon>Chelicerata</taxon>
        <taxon>Arachnida</taxon>
        <taxon>Acari</taxon>
        <taxon>Acariformes</taxon>
        <taxon>Trombidiformes</taxon>
        <taxon>Prostigmata</taxon>
        <taxon>Eleutherengona</taxon>
        <taxon>Raphignathae</taxon>
        <taxon>Tetranychoidea</taxon>
        <taxon>Tetranychidae</taxon>
        <taxon>Tetranychus</taxon>
    </lineage>
</organism>
<dbReference type="AlphaFoldDB" id="T1KIJ4"/>
<reference evidence="2" key="2">
    <citation type="submission" date="2015-06" db="UniProtKB">
        <authorList>
            <consortium name="EnsemblMetazoa"/>
        </authorList>
    </citation>
    <scope>IDENTIFICATION</scope>
</reference>
<dbReference type="EMBL" id="CAEY01000114">
    <property type="status" value="NOT_ANNOTATED_CDS"/>
    <property type="molecule type" value="Genomic_DNA"/>
</dbReference>
<proteinExistence type="predicted"/>
<name>T1KIJ4_TETUR</name>
<dbReference type="Proteomes" id="UP000015104">
    <property type="component" value="Unassembled WGS sequence"/>
</dbReference>